<dbReference type="GO" id="GO:0032259">
    <property type="term" value="P:methylation"/>
    <property type="evidence" value="ECO:0007669"/>
    <property type="project" value="UniProtKB-KW"/>
</dbReference>
<dbReference type="InterPro" id="IPR012967">
    <property type="entry name" value="COMT_dimerisation"/>
</dbReference>
<feature type="domain" description="O-methyltransferase dimerisation" evidence="5">
    <location>
        <begin position="22"/>
        <end position="85"/>
    </location>
</feature>
<dbReference type="InterPro" id="IPR036390">
    <property type="entry name" value="WH_DNA-bd_sf"/>
</dbReference>
<dbReference type="EMBL" id="GQ475283">
    <property type="protein sequence ID" value="ADK54856.1"/>
    <property type="molecule type" value="Genomic_DNA"/>
</dbReference>
<dbReference type="Gene3D" id="3.40.50.150">
    <property type="entry name" value="Vaccinia Virus protein VP39"/>
    <property type="match status" value="1"/>
</dbReference>
<sequence length="354" mass="38941">MTAEATLTRFREYMVGPSRFITLLSCFELGLVDALRDSGPLTAQQLADVADVTPDAVQQLLHLMVKDEFVTYDEAGETYALGGLADIAGVDLKRVLSISTMIKVLMLRQGYYMTESVRAGKPVGLKEFYDFDGNVYDAATVHKELRESWGKAMDTYTAHIDPWFFENVEIPDGAQVLDLAGNTGLGAILTHKLKGSPGLHVTTFDLPKKEQDALRNFREHGLDDRCGFIGGDVFQGVPSGFNVVMIKHFLDMFDKNEVFAILHGVNSAIEVGALVHILVPVYPENVKDSYGVDFFPAFFLGCAMGKGGPQKLSTYREWLAECGFEVTNAIAQNPADMPPDSWAAQAILSARKVR</sequence>
<evidence type="ECO:0000256" key="2">
    <source>
        <dbReference type="ARBA" id="ARBA00022679"/>
    </source>
</evidence>
<dbReference type="InterPro" id="IPR016461">
    <property type="entry name" value="COMT-like"/>
</dbReference>
<accession>E2D2J2</accession>
<dbReference type="Pfam" id="PF00891">
    <property type="entry name" value="Methyltransf_2"/>
    <property type="match status" value="1"/>
</dbReference>
<evidence type="ECO:0000259" key="5">
    <source>
        <dbReference type="Pfam" id="PF08100"/>
    </source>
</evidence>
<evidence type="ECO:0000313" key="6">
    <source>
        <dbReference type="EMBL" id="ADK54856.1"/>
    </source>
</evidence>
<organism evidence="6">
    <name type="scientific">uncultured soil bacterium</name>
    <dbReference type="NCBI Taxonomy" id="164851"/>
    <lineage>
        <taxon>Bacteria</taxon>
        <taxon>environmental samples</taxon>
    </lineage>
</organism>
<dbReference type="AlphaFoldDB" id="E2D2J2"/>
<keyword evidence="2 6" id="KW-0808">Transferase</keyword>
<dbReference type="SUPFAM" id="SSF46785">
    <property type="entry name" value="Winged helix' DNA-binding domain"/>
    <property type="match status" value="1"/>
</dbReference>
<dbReference type="Gene3D" id="1.20.58.1390">
    <property type="match status" value="1"/>
</dbReference>
<reference evidence="6" key="1">
    <citation type="journal article" date="2010" name="Biopolymers">
        <title>Cloning large natural product gene clusters from the environment: piecing environmental DNA gene clusters back together with TAR.</title>
        <authorList>
            <person name="Kim J.H."/>
            <person name="Feng Z."/>
            <person name="Bauer J.D."/>
            <person name="Kallifidas D."/>
            <person name="Calle P.Y."/>
            <person name="Brady S.F."/>
        </authorList>
    </citation>
    <scope>NUCLEOTIDE SEQUENCE</scope>
</reference>
<proteinExistence type="predicted"/>
<dbReference type="PROSITE" id="PS51683">
    <property type="entry name" value="SAM_OMT_II"/>
    <property type="match status" value="1"/>
</dbReference>
<keyword evidence="3" id="KW-0949">S-adenosyl-L-methionine</keyword>
<dbReference type="Pfam" id="PF08100">
    <property type="entry name" value="Dimerisation"/>
    <property type="match status" value="1"/>
</dbReference>
<name>E2D2J2_9BACT</name>
<dbReference type="InterPro" id="IPR036388">
    <property type="entry name" value="WH-like_DNA-bd_sf"/>
</dbReference>
<dbReference type="SUPFAM" id="SSF53335">
    <property type="entry name" value="S-adenosyl-L-methionine-dependent methyltransferases"/>
    <property type="match status" value="1"/>
</dbReference>
<dbReference type="InterPro" id="IPR029063">
    <property type="entry name" value="SAM-dependent_MTases_sf"/>
</dbReference>
<evidence type="ECO:0000259" key="4">
    <source>
        <dbReference type="Pfam" id="PF00891"/>
    </source>
</evidence>
<dbReference type="PIRSF" id="PIRSF005739">
    <property type="entry name" value="O-mtase"/>
    <property type="match status" value="1"/>
</dbReference>
<evidence type="ECO:0000256" key="1">
    <source>
        <dbReference type="ARBA" id="ARBA00022603"/>
    </source>
</evidence>
<feature type="domain" description="O-methyltransferase C-terminal" evidence="4">
    <location>
        <begin position="135"/>
        <end position="324"/>
    </location>
</feature>
<keyword evidence="1 6" id="KW-0489">Methyltransferase</keyword>
<dbReference type="PANTHER" id="PTHR11746">
    <property type="entry name" value="O-METHYLTRANSFERASE"/>
    <property type="match status" value="1"/>
</dbReference>
<dbReference type="Gene3D" id="1.10.10.10">
    <property type="entry name" value="Winged helix-like DNA-binding domain superfamily/Winged helix DNA-binding domain"/>
    <property type="match status" value="1"/>
</dbReference>
<dbReference type="GO" id="GO:0046983">
    <property type="term" value="F:protein dimerization activity"/>
    <property type="evidence" value="ECO:0007669"/>
    <property type="project" value="InterPro"/>
</dbReference>
<dbReference type="InterPro" id="IPR001077">
    <property type="entry name" value="COMT_C"/>
</dbReference>
<protein>
    <submittedName>
        <fullName evidence="6">NapB5 methyltransferase</fullName>
    </submittedName>
</protein>
<evidence type="ECO:0000256" key="3">
    <source>
        <dbReference type="ARBA" id="ARBA00022691"/>
    </source>
</evidence>
<dbReference type="GO" id="GO:0008171">
    <property type="term" value="F:O-methyltransferase activity"/>
    <property type="evidence" value="ECO:0007669"/>
    <property type="project" value="InterPro"/>
</dbReference>